<evidence type="ECO:0000256" key="2">
    <source>
        <dbReference type="ARBA" id="ARBA00009190"/>
    </source>
</evidence>
<dbReference type="InterPro" id="IPR001727">
    <property type="entry name" value="GDT1-like"/>
</dbReference>
<name>A0A1W5D5Q5_9LECA</name>
<evidence type="ECO:0000313" key="10">
    <source>
        <dbReference type="EMBL" id="KAA6408276.1"/>
    </source>
</evidence>
<dbReference type="Proteomes" id="UP000324767">
    <property type="component" value="Unassembled WGS sequence"/>
</dbReference>
<dbReference type="EMBL" id="VXIT01000014">
    <property type="protein sequence ID" value="KAA6408276.1"/>
    <property type="molecule type" value="Genomic_DNA"/>
</dbReference>
<evidence type="ECO:0000256" key="7">
    <source>
        <dbReference type="SAM" id="MobiDB-lite"/>
    </source>
</evidence>
<evidence type="ECO:0000256" key="1">
    <source>
        <dbReference type="ARBA" id="ARBA00004141"/>
    </source>
</evidence>
<proteinExistence type="inferred from homology"/>
<feature type="transmembrane region" description="Helical" evidence="8">
    <location>
        <begin position="277"/>
        <end position="300"/>
    </location>
</feature>
<evidence type="ECO:0000256" key="8">
    <source>
        <dbReference type="SAM" id="Phobius"/>
    </source>
</evidence>
<keyword evidence="5 8" id="KW-0472">Membrane</keyword>
<keyword evidence="12" id="KW-1185">Reference proteome</keyword>
<comment type="subcellular location">
    <subcellularLocation>
        <location evidence="1">Membrane</location>
        <topology evidence="1">Multi-pass membrane protein</topology>
    </subcellularLocation>
</comment>
<evidence type="ECO:0000256" key="5">
    <source>
        <dbReference type="ARBA" id="ARBA00023136"/>
    </source>
</evidence>
<feature type="transmembrane region" description="Helical" evidence="8">
    <location>
        <begin position="307"/>
        <end position="327"/>
    </location>
</feature>
<reference evidence="12" key="1">
    <citation type="submission" date="2017-03" db="EMBL/GenBank/DDBJ databases">
        <authorList>
            <person name="Sharma R."/>
            <person name="Thines M."/>
        </authorList>
    </citation>
    <scope>NUCLEOTIDE SEQUENCE [LARGE SCALE GENOMIC DNA]</scope>
</reference>
<feature type="region of interest" description="Disordered" evidence="7">
    <location>
        <begin position="40"/>
        <end position="251"/>
    </location>
</feature>
<evidence type="ECO:0000256" key="3">
    <source>
        <dbReference type="ARBA" id="ARBA00022692"/>
    </source>
</evidence>
<dbReference type="PANTHER" id="PTHR12608">
    <property type="entry name" value="TRANSMEMBRANE PROTEIN HTP-1 RELATED"/>
    <property type="match status" value="1"/>
</dbReference>
<feature type="compositionally biased region" description="Basic and acidic residues" evidence="7">
    <location>
        <begin position="189"/>
        <end position="235"/>
    </location>
</feature>
<evidence type="ECO:0000313" key="11">
    <source>
        <dbReference type="EMBL" id="SLM38426.1"/>
    </source>
</evidence>
<feature type="compositionally biased region" description="Basic and acidic residues" evidence="7">
    <location>
        <begin position="137"/>
        <end position="163"/>
    </location>
</feature>
<evidence type="ECO:0000256" key="4">
    <source>
        <dbReference type="ARBA" id="ARBA00022989"/>
    </source>
</evidence>
<dbReference type="GO" id="GO:0000329">
    <property type="term" value="C:fungal-type vacuole membrane"/>
    <property type="evidence" value="ECO:0007669"/>
    <property type="project" value="TreeGrafter"/>
</dbReference>
<feature type="compositionally biased region" description="Basic and acidic residues" evidence="7">
    <location>
        <begin position="65"/>
        <end position="78"/>
    </location>
</feature>
<feature type="compositionally biased region" description="Low complexity" evidence="7">
    <location>
        <begin position="425"/>
        <end position="438"/>
    </location>
</feature>
<reference evidence="10 13" key="3">
    <citation type="submission" date="2019-09" db="EMBL/GenBank/DDBJ databases">
        <title>The hologenome of the rock-dwelling lichen Lasallia pustulata.</title>
        <authorList>
            <person name="Greshake Tzovaras B."/>
            <person name="Segers F."/>
            <person name="Bicker A."/>
            <person name="Dal Grande F."/>
            <person name="Otte J."/>
            <person name="Hankeln T."/>
            <person name="Schmitt I."/>
            <person name="Ebersberger I."/>
        </authorList>
    </citation>
    <scope>NUCLEOTIDE SEQUENCE [LARGE SCALE GENOMIC DNA]</scope>
    <source>
        <strain evidence="10">A1-1</strain>
    </source>
</reference>
<keyword evidence="9" id="KW-0732">Signal</keyword>
<dbReference type="PANTHER" id="PTHR12608:SF1">
    <property type="entry name" value="TRANSMEMBRANE PROTEIN 165"/>
    <property type="match status" value="1"/>
</dbReference>
<accession>A0A1W5D5Q5</accession>
<protein>
    <submittedName>
        <fullName evidence="10">GCR1-dependent translation factor 1</fullName>
    </submittedName>
    <submittedName>
        <fullName evidence="11">Transmembrane protein pft27 protein</fullName>
    </submittedName>
</protein>
<feature type="transmembrane region" description="Helical" evidence="8">
    <location>
        <begin position="522"/>
        <end position="540"/>
    </location>
</feature>
<gene>
    <name evidence="10" type="ORF">FRX48_08018</name>
</gene>
<feature type="chain" id="PRO_5044566981" evidence="9">
    <location>
        <begin position="20"/>
        <end position="546"/>
    </location>
</feature>
<evidence type="ECO:0000313" key="12">
    <source>
        <dbReference type="Proteomes" id="UP000192927"/>
    </source>
</evidence>
<feature type="transmembrane region" description="Helical" evidence="8">
    <location>
        <begin position="339"/>
        <end position="356"/>
    </location>
</feature>
<reference evidence="11" key="2">
    <citation type="submission" date="2017-03" db="EMBL/GenBank/DDBJ databases">
        <authorList>
            <person name="Afonso C.L."/>
            <person name="Miller P.J."/>
            <person name="Scott M.A."/>
            <person name="Spackman E."/>
            <person name="Goraichik I."/>
            <person name="Dimitrov K.M."/>
            <person name="Suarez D.L."/>
            <person name="Swayne D.E."/>
        </authorList>
    </citation>
    <scope>NUCLEOTIDE SEQUENCE [LARGE SCALE GENOMIC DNA]</scope>
</reference>
<dbReference type="PROSITE" id="PS01214">
    <property type="entry name" value="UPF0016"/>
    <property type="match status" value="1"/>
</dbReference>
<dbReference type="GO" id="GO:0015085">
    <property type="term" value="F:calcium ion transmembrane transporter activity"/>
    <property type="evidence" value="ECO:0007669"/>
    <property type="project" value="TreeGrafter"/>
</dbReference>
<feature type="signal peptide" evidence="9">
    <location>
        <begin position="1"/>
        <end position="19"/>
    </location>
</feature>
<evidence type="ECO:0000256" key="6">
    <source>
        <dbReference type="SAM" id="Coils"/>
    </source>
</evidence>
<dbReference type="GO" id="GO:0005794">
    <property type="term" value="C:Golgi apparatus"/>
    <property type="evidence" value="ECO:0007669"/>
    <property type="project" value="TreeGrafter"/>
</dbReference>
<dbReference type="AlphaFoldDB" id="A0A1W5D5Q5"/>
<dbReference type="OrthoDB" id="442680at2759"/>
<feature type="transmembrane region" description="Helical" evidence="8">
    <location>
        <begin position="489"/>
        <end position="510"/>
    </location>
</feature>
<feature type="region of interest" description="Disordered" evidence="7">
    <location>
        <begin position="406"/>
        <end position="438"/>
    </location>
</feature>
<dbReference type="GO" id="GO:0032468">
    <property type="term" value="P:Golgi calcium ion homeostasis"/>
    <property type="evidence" value="ECO:0007669"/>
    <property type="project" value="TreeGrafter"/>
</dbReference>
<dbReference type="GO" id="GO:0005384">
    <property type="term" value="F:manganese ion transmembrane transporter activity"/>
    <property type="evidence" value="ECO:0007669"/>
    <property type="project" value="TreeGrafter"/>
</dbReference>
<dbReference type="GO" id="GO:0032472">
    <property type="term" value="P:Golgi calcium ion transport"/>
    <property type="evidence" value="ECO:0007669"/>
    <property type="project" value="TreeGrafter"/>
</dbReference>
<evidence type="ECO:0000256" key="9">
    <source>
        <dbReference type="SAM" id="SignalP"/>
    </source>
</evidence>
<feature type="transmembrane region" description="Helical" evidence="8">
    <location>
        <begin position="441"/>
        <end position="469"/>
    </location>
</feature>
<dbReference type="EMBL" id="FWEW01002474">
    <property type="protein sequence ID" value="SLM38426.1"/>
    <property type="molecule type" value="Genomic_DNA"/>
</dbReference>
<feature type="coiled-coil region" evidence="6">
    <location>
        <begin position="365"/>
        <end position="392"/>
    </location>
</feature>
<organism evidence="11 12">
    <name type="scientific">Lasallia pustulata</name>
    <dbReference type="NCBI Taxonomy" id="136370"/>
    <lineage>
        <taxon>Eukaryota</taxon>
        <taxon>Fungi</taxon>
        <taxon>Dikarya</taxon>
        <taxon>Ascomycota</taxon>
        <taxon>Pezizomycotina</taxon>
        <taxon>Lecanoromycetes</taxon>
        <taxon>OSLEUM clade</taxon>
        <taxon>Umbilicariomycetidae</taxon>
        <taxon>Umbilicariales</taxon>
        <taxon>Umbilicariaceae</taxon>
        <taxon>Lasallia</taxon>
    </lineage>
</organism>
<evidence type="ECO:0000313" key="13">
    <source>
        <dbReference type="Proteomes" id="UP000324767"/>
    </source>
</evidence>
<keyword evidence="4 8" id="KW-1133">Transmembrane helix</keyword>
<feature type="compositionally biased region" description="Basic and acidic residues" evidence="7">
    <location>
        <begin position="87"/>
        <end position="98"/>
    </location>
</feature>
<dbReference type="Proteomes" id="UP000192927">
    <property type="component" value="Unassembled WGS sequence"/>
</dbReference>
<sequence>MRLRRPPLLLLLFPCLSLAPPPSSQDEVIALAEGRQLPNEDRLLEAAPSIPVSPLLKPTGSPGLRPKDVPIDGKDGRPHTGPFVETAAERDRKKAKESGDEEDLPAAGSKPIPVDVSKGASTTDGWEMPKSNDGVMDDPHRVGPKEGTRGTEGGISEKHRDRIAQSGQSGYKSGKQPDQPKEAPPLPHSEQEKLEPKEGKGKEIPSKDGTLEEDEKPKELGGLEKPSDLPDKPHDIPYPVPPTSSKDDPLEIAKPYSPSTAFLPSDPSTLIQPLHSFILSLTMIIFSEIGDKTFLIAALMAMKYPRLLVFSAAFSALIAMTILSAVLGHAVPSLLPKRFTNFLAALLFIVFGAKMLREGYAISPEEGVSEEMKEVEMELEEKEQMARKMGRRRSSNITPYMLESGRAVTRKSRQSTRLPAPPESPSSSDSRSPSPSRYSRLASAMAGVHNLFSLLLSPAWVQTFIMTFLGEWGDRSQIATIAMAAGQDYWWVTGGAVTGHACCTAVAVVGGRAIAGRVSLRVVTLGGGFAFWVFGIIYLAEAVYYA</sequence>
<comment type="similarity">
    <text evidence="2">Belongs to the GDT1 family.</text>
</comment>
<keyword evidence="6" id="KW-0175">Coiled coil</keyword>
<keyword evidence="3 8" id="KW-0812">Transmembrane</keyword>
<dbReference type="Pfam" id="PF01169">
    <property type="entry name" value="GDT1"/>
    <property type="match status" value="2"/>
</dbReference>
<dbReference type="InterPro" id="IPR049555">
    <property type="entry name" value="GDT1-like_CS"/>
</dbReference>